<dbReference type="RefSeq" id="WP_168769562.1">
    <property type="nucleotide sequence ID" value="NZ_QBUD01000024.1"/>
</dbReference>
<evidence type="ECO:0000256" key="1">
    <source>
        <dbReference type="ARBA" id="ARBA00010134"/>
    </source>
</evidence>
<sequence>MLSFRILVALFLLALPGLAAAKSLALIIGNDTYDNVPSLQKARADASGYQDVLQGLGFDVTMRTDLNGRDMGFELATFLDRIAPGDTVAFVFSGHGWSDGRENFLVPTDIRVGGSETLIARESFALRNGVNGIIDEIAKRGAGLTLAIVDACRDNPFATDQGTRSVGLARGLAPIDAPTGTFVAFSAGAGQTALDRLSDDDPAPYSVFTRHFLTELAKPQDLQSAFKRTQRLVNEEAGRIGHPQRPAYYDEVIGAACLSGLCDGATIVAQPKPAPDRNAAAARDWEAFRNSNSIDALRLFQQQYTDTAYAALANERIAQLQVPEAKPQPTTTTPVTRQQARPGWCPNARTRTERAICANDTLSALDIALEAAFKAKRATLNGAARDALLTQQRAWLRDRDSCGDSVSCMQTTYALRLDQLRN</sequence>
<dbReference type="PRINTS" id="PR00376">
    <property type="entry name" value="IL1BCENZYME"/>
</dbReference>
<reference evidence="5 6" key="1">
    <citation type="submission" date="2018-04" db="EMBL/GenBank/DDBJ databases">
        <title>Genomic Encyclopedia of Archaeal and Bacterial Type Strains, Phase II (KMG-II): from individual species to whole genera.</title>
        <authorList>
            <person name="Goeker M."/>
        </authorList>
    </citation>
    <scope>NUCLEOTIDE SEQUENCE [LARGE SCALE GENOMIC DNA]</scope>
    <source>
        <strain evidence="5 6">DSM 29955</strain>
    </source>
</reference>
<dbReference type="PANTHER" id="PTHR22576:SF37">
    <property type="entry name" value="MUCOSA-ASSOCIATED LYMPHOID TISSUE LYMPHOMA TRANSLOCATION PROTEIN 1"/>
    <property type="match status" value="1"/>
</dbReference>
<dbReference type="InterPro" id="IPR029030">
    <property type="entry name" value="Caspase-like_dom_sf"/>
</dbReference>
<evidence type="ECO:0000259" key="4">
    <source>
        <dbReference type="PROSITE" id="PS50208"/>
    </source>
</evidence>
<name>A0A2T6K5D6_9RHOB</name>
<dbReference type="PROSITE" id="PS50208">
    <property type="entry name" value="CASPASE_P20"/>
    <property type="match status" value="1"/>
</dbReference>
<feature type="chain" id="PRO_5015463089" evidence="3">
    <location>
        <begin position="22"/>
        <end position="422"/>
    </location>
</feature>
<accession>A0A2T6K5D6</accession>
<proteinExistence type="inferred from homology"/>
<dbReference type="AlphaFoldDB" id="A0A2T6K5D6"/>
<dbReference type="GO" id="GO:0004197">
    <property type="term" value="F:cysteine-type endopeptidase activity"/>
    <property type="evidence" value="ECO:0007669"/>
    <property type="project" value="InterPro"/>
</dbReference>
<dbReference type="Pfam" id="PF07007">
    <property type="entry name" value="LprI"/>
    <property type="match status" value="1"/>
</dbReference>
<dbReference type="InterPro" id="IPR052039">
    <property type="entry name" value="Caspase-related_regulators"/>
</dbReference>
<dbReference type="InterPro" id="IPR015917">
    <property type="entry name" value="Pept_C14A"/>
</dbReference>
<comment type="caution">
    <text evidence="5">The sequence shown here is derived from an EMBL/GenBank/DDBJ whole genome shotgun (WGS) entry which is preliminary data.</text>
</comment>
<protein>
    <submittedName>
        <fullName evidence="5">Uncharacterized protein DUF1311</fullName>
    </submittedName>
</protein>
<organism evidence="5 6">
    <name type="scientific">Yoonia sediminilitoris</name>
    <dbReference type="NCBI Taxonomy" id="1286148"/>
    <lineage>
        <taxon>Bacteria</taxon>
        <taxon>Pseudomonadati</taxon>
        <taxon>Pseudomonadota</taxon>
        <taxon>Alphaproteobacteria</taxon>
        <taxon>Rhodobacterales</taxon>
        <taxon>Paracoccaceae</taxon>
        <taxon>Yoonia</taxon>
    </lineage>
</organism>
<gene>
    <name evidence="5" type="ORF">C8N45_1242</name>
</gene>
<feature type="region of interest" description="Disordered" evidence="2">
    <location>
        <begin position="324"/>
        <end position="344"/>
    </location>
</feature>
<evidence type="ECO:0000256" key="3">
    <source>
        <dbReference type="SAM" id="SignalP"/>
    </source>
</evidence>
<dbReference type="Pfam" id="PF00656">
    <property type="entry name" value="Peptidase_C14"/>
    <property type="match status" value="1"/>
</dbReference>
<dbReference type="Gene3D" id="3.40.50.1460">
    <property type="match status" value="1"/>
</dbReference>
<evidence type="ECO:0000313" key="6">
    <source>
        <dbReference type="Proteomes" id="UP000244523"/>
    </source>
</evidence>
<keyword evidence="6" id="KW-1185">Reference proteome</keyword>
<evidence type="ECO:0000256" key="2">
    <source>
        <dbReference type="SAM" id="MobiDB-lite"/>
    </source>
</evidence>
<dbReference type="GO" id="GO:0006508">
    <property type="term" value="P:proteolysis"/>
    <property type="evidence" value="ECO:0007669"/>
    <property type="project" value="InterPro"/>
</dbReference>
<dbReference type="Gene3D" id="1.20.1270.180">
    <property type="match status" value="1"/>
</dbReference>
<dbReference type="InterPro" id="IPR001309">
    <property type="entry name" value="Pept_C14_p20"/>
</dbReference>
<dbReference type="EMBL" id="QBUD01000024">
    <property type="protein sequence ID" value="PUB09869.1"/>
    <property type="molecule type" value="Genomic_DNA"/>
</dbReference>
<keyword evidence="3" id="KW-0732">Signal</keyword>
<dbReference type="InterPro" id="IPR009739">
    <property type="entry name" value="LprI-like_N"/>
</dbReference>
<feature type="domain" description="Caspase family p20" evidence="4">
    <location>
        <begin position="21"/>
        <end position="96"/>
    </location>
</feature>
<evidence type="ECO:0000313" key="5">
    <source>
        <dbReference type="EMBL" id="PUB09869.1"/>
    </source>
</evidence>
<comment type="similarity">
    <text evidence="1">Belongs to the peptidase C14A family.</text>
</comment>
<dbReference type="InterPro" id="IPR011600">
    <property type="entry name" value="Pept_C14_caspase"/>
</dbReference>
<dbReference type="PANTHER" id="PTHR22576">
    <property type="entry name" value="MUCOSA ASSOCIATED LYMPHOID TISSUE LYMPHOMA TRANSLOCATION PROTEIN 1/PARACASPASE"/>
    <property type="match status" value="1"/>
</dbReference>
<feature type="compositionally biased region" description="Low complexity" evidence="2">
    <location>
        <begin position="327"/>
        <end position="339"/>
    </location>
</feature>
<feature type="signal peptide" evidence="3">
    <location>
        <begin position="1"/>
        <end position="21"/>
    </location>
</feature>
<dbReference type="SUPFAM" id="SSF52129">
    <property type="entry name" value="Caspase-like"/>
    <property type="match status" value="1"/>
</dbReference>
<dbReference type="Proteomes" id="UP000244523">
    <property type="component" value="Unassembled WGS sequence"/>
</dbReference>